<accession>A0ABD7GI30</accession>
<dbReference type="EMBL" id="PPUQ01000011">
    <property type="protein sequence ID" value="RDC37646.1"/>
    <property type="molecule type" value="Genomic_DNA"/>
</dbReference>
<dbReference type="GeneID" id="69512405"/>
<evidence type="ECO:0000256" key="1">
    <source>
        <dbReference type="SAM" id="Phobius"/>
    </source>
</evidence>
<dbReference type="Proteomes" id="UP000253915">
    <property type="component" value="Unassembled WGS sequence"/>
</dbReference>
<keyword evidence="1" id="KW-0472">Membrane</keyword>
<name>A0ABD7GI30_EGGLN</name>
<protein>
    <submittedName>
        <fullName evidence="2">Uncharacterized protein</fullName>
    </submittedName>
</protein>
<keyword evidence="1" id="KW-0812">Transmembrane</keyword>
<reference evidence="2 3" key="1">
    <citation type="journal article" date="2018" name="Elife">
        <title>Discovery and characterization of a prevalent human gut bacterial enzyme sufficient for the inactivation of a family of plant toxins.</title>
        <authorList>
            <person name="Koppel N."/>
            <person name="Bisanz J.E."/>
            <person name="Pandelia M.E."/>
            <person name="Turnbaugh P.J."/>
            <person name="Balskus E.P."/>
        </authorList>
    </citation>
    <scope>NUCLEOTIDE SEQUENCE [LARGE SCALE GENOMIC DNA]</scope>
    <source>
        <strain evidence="2 3">16A</strain>
    </source>
</reference>
<dbReference type="AlphaFoldDB" id="A0ABD7GI30"/>
<comment type="caution">
    <text evidence="2">The sequence shown here is derived from an EMBL/GenBank/DDBJ whole genome shotgun (WGS) entry which is preliminary data.</text>
</comment>
<feature type="transmembrane region" description="Helical" evidence="1">
    <location>
        <begin position="12"/>
        <end position="36"/>
    </location>
</feature>
<keyword evidence="1" id="KW-1133">Transmembrane helix</keyword>
<organism evidence="2 3">
    <name type="scientific">Eggerthella lenta</name>
    <name type="common">Eubacterium lentum</name>
    <dbReference type="NCBI Taxonomy" id="84112"/>
    <lineage>
        <taxon>Bacteria</taxon>
        <taxon>Bacillati</taxon>
        <taxon>Actinomycetota</taxon>
        <taxon>Coriobacteriia</taxon>
        <taxon>Eggerthellales</taxon>
        <taxon>Eggerthellaceae</taxon>
        <taxon>Eggerthella</taxon>
    </lineage>
</organism>
<evidence type="ECO:0000313" key="2">
    <source>
        <dbReference type="EMBL" id="RDC37646.1"/>
    </source>
</evidence>
<evidence type="ECO:0000313" key="3">
    <source>
        <dbReference type="Proteomes" id="UP000253915"/>
    </source>
</evidence>
<gene>
    <name evidence="2" type="ORF">C1853_09335</name>
</gene>
<proteinExistence type="predicted"/>
<feature type="transmembrane region" description="Helical" evidence="1">
    <location>
        <begin position="42"/>
        <end position="60"/>
    </location>
</feature>
<sequence length="69" mass="6997">MNDTKAEAPETKAAGCGLVLLFIGAFVGAIALGFAFGAHIGLAAYALFCIVCGLLLIVAAERNAKKNAD</sequence>
<dbReference type="RefSeq" id="WP_114526824.1">
    <property type="nucleotide sequence ID" value="NZ_AP025575.1"/>
</dbReference>